<dbReference type="InterPro" id="IPR022877">
    <property type="entry name" value="UPF0173"/>
</dbReference>
<gene>
    <name evidence="4" type="ORF">ASJ82_06960</name>
    <name evidence="5" type="ORF">MSCUN_03190</name>
</gene>
<proteinExistence type="inferred from homology"/>
<dbReference type="SMART" id="SM00849">
    <property type="entry name" value="Lactamase_B"/>
    <property type="match status" value="1"/>
</dbReference>
<dbReference type="PANTHER" id="PTHR43546:SF3">
    <property type="entry name" value="UPF0173 METAL-DEPENDENT HYDROLASE MJ1163"/>
    <property type="match status" value="1"/>
</dbReference>
<comment type="similarity">
    <text evidence="2">Belongs to the UPF0173 family.</text>
</comment>
<dbReference type="InterPro" id="IPR001279">
    <property type="entry name" value="Metallo-B-lactamas"/>
</dbReference>
<dbReference type="AlphaFoldDB" id="A0A2A2HC66"/>
<dbReference type="Proteomes" id="UP000217528">
    <property type="component" value="Unassembled WGS sequence"/>
</dbReference>
<feature type="domain" description="Metallo-beta-lactamase" evidence="3">
    <location>
        <begin position="7"/>
        <end position="195"/>
    </location>
</feature>
<dbReference type="OrthoDB" id="28313at2157"/>
<dbReference type="EMBL" id="LMVN01000024">
    <property type="protein sequence ID" value="PAV06854.1"/>
    <property type="molecule type" value="Genomic_DNA"/>
</dbReference>
<dbReference type="Pfam" id="PF12706">
    <property type="entry name" value="Lactamase_B_2"/>
    <property type="match status" value="1"/>
</dbReference>
<dbReference type="InterPro" id="IPR036866">
    <property type="entry name" value="RibonucZ/Hydroxyglut_hydro"/>
</dbReference>
<dbReference type="RefSeq" id="WP_095609028.1">
    <property type="nucleotide sequence ID" value="NZ_LMVN01000024.1"/>
</dbReference>
<dbReference type="InterPro" id="IPR050114">
    <property type="entry name" value="UPF0173_UPF0282_UlaG_hydrolase"/>
</dbReference>
<reference evidence="4 6" key="2">
    <citation type="journal article" date="2017" name="BMC Genomics">
        <title>Genomic analysis of methanogenic archaea reveals a shift towards energy conservation.</title>
        <authorList>
            <person name="Gilmore S.P."/>
            <person name="Henske J.K."/>
            <person name="Sexton J.A."/>
            <person name="Solomon K.V."/>
            <person name="Seppala S."/>
            <person name="Yoo J.I."/>
            <person name="Huyett L.M."/>
            <person name="Pressman A."/>
            <person name="Cogan J.Z."/>
            <person name="Kivenson V."/>
            <person name="Peng X."/>
            <person name="Tan Y."/>
            <person name="Valentine D.L."/>
            <person name="O'Malley M.A."/>
        </authorList>
    </citation>
    <scope>NUCLEOTIDE SEQUENCE [LARGE SCALE GENOMIC DNA]</scope>
    <source>
        <strain evidence="4 6">1R-7</strain>
    </source>
</reference>
<sequence length="246" mass="26867">MYIEYLGHSAFNIISEEGLNILIDPFISSNPACTTPVESLRPDIILLTHGHSDHFGDALEIANNSNATIISTHEIALFVQKQGLNAIGMNKGGSVSVNDMINITMTDAKHTSSIDFTEEVEVAGAAAGFVITLENGKKIYHAGDTALFGDMKTIIGDMYKPDIAMLPIGDRFTMGPVDAAIAAKWIGARIVIPMHYNTFPEIEQDPEEFAELVDHESIGTYTLILMPGETYSEESQQVVEDEFIDE</sequence>
<evidence type="ECO:0000256" key="2">
    <source>
        <dbReference type="HAMAP-Rule" id="MF_00457"/>
    </source>
</evidence>
<dbReference type="GO" id="GO:0016787">
    <property type="term" value="F:hydrolase activity"/>
    <property type="evidence" value="ECO:0007669"/>
    <property type="project" value="UniProtKB-UniRule"/>
</dbReference>
<keyword evidence="6" id="KW-1185">Reference proteome</keyword>
<comment type="caution">
    <text evidence="4">The sequence shown here is derived from an EMBL/GenBank/DDBJ whole genome shotgun (WGS) entry which is preliminary data.</text>
</comment>
<keyword evidence="1 2" id="KW-0378">Hydrolase</keyword>
<evidence type="ECO:0000256" key="1">
    <source>
        <dbReference type="ARBA" id="ARBA00022801"/>
    </source>
</evidence>
<dbReference type="NCBIfam" id="NF001911">
    <property type="entry name" value="PRK00685.1"/>
    <property type="match status" value="1"/>
</dbReference>
<dbReference type="SUPFAM" id="SSF56281">
    <property type="entry name" value="Metallo-hydrolase/oxidoreductase"/>
    <property type="match status" value="1"/>
</dbReference>
<dbReference type="PANTHER" id="PTHR43546">
    <property type="entry name" value="UPF0173 METAL-DEPENDENT HYDROLASE MJ1163-RELATED"/>
    <property type="match status" value="1"/>
</dbReference>
<evidence type="ECO:0000313" key="4">
    <source>
        <dbReference type="EMBL" id="PAV06854.1"/>
    </source>
</evidence>
<dbReference type="Proteomes" id="UP000246004">
    <property type="component" value="Unassembled WGS sequence"/>
</dbReference>
<protein>
    <recommendedName>
        <fullName evidence="2">UPF0173 metal-dependent hydrolase ASJ82_06960</fullName>
    </recommendedName>
</protein>
<evidence type="ECO:0000313" key="7">
    <source>
        <dbReference type="Proteomes" id="UP000246004"/>
    </source>
</evidence>
<dbReference type="Gene3D" id="3.60.15.10">
    <property type="entry name" value="Ribonuclease Z/Hydroxyacylglutathione hydrolase-like"/>
    <property type="match status" value="1"/>
</dbReference>
<evidence type="ECO:0000313" key="6">
    <source>
        <dbReference type="Proteomes" id="UP000217528"/>
    </source>
</evidence>
<accession>A0A2A2HC66</accession>
<name>A0A2A2HC66_9EURY</name>
<evidence type="ECO:0000313" key="5">
    <source>
        <dbReference type="EMBL" id="PWL08607.1"/>
    </source>
</evidence>
<organism evidence="4 6">
    <name type="scientific">Methanosphaera cuniculi</name>
    <dbReference type="NCBI Taxonomy" id="1077256"/>
    <lineage>
        <taxon>Archaea</taxon>
        <taxon>Methanobacteriati</taxon>
        <taxon>Methanobacteriota</taxon>
        <taxon>Methanomada group</taxon>
        <taxon>Methanobacteria</taxon>
        <taxon>Methanobacteriales</taxon>
        <taxon>Methanobacteriaceae</taxon>
        <taxon>Methanosphaera</taxon>
    </lineage>
</organism>
<dbReference type="EMBL" id="LWMS01000010">
    <property type="protein sequence ID" value="PWL08607.1"/>
    <property type="molecule type" value="Genomic_DNA"/>
</dbReference>
<reference evidence="5 7" key="1">
    <citation type="submission" date="2016-04" db="EMBL/GenBank/DDBJ databases">
        <title>Genome sequence of Methanosphaera cuniculi DSM 4103.</title>
        <authorList>
            <person name="Poehlein A."/>
            <person name="Seedorf H."/>
            <person name="Daniel R."/>
        </authorList>
    </citation>
    <scope>NUCLEOTIDE SEQUENCE [LARGE SCALE GENOMIC DNA]</scope>
    <source>
        <strain evidence="5 7">DSM 4103</strain>
    </source>
</reference>
<dbReference type="HAMAP" id="MF_00457">
    <property type="entry name" value="UPF0173"/>
    <property type="match status" value="1"/>
</dbReference>
<evidence type="ECO:0000259" key="3">
    <source>
        <dbReference type="SMART" id="SM00849"/>
    </source>
</evidence>